<reference evidence="1 2" key="1">
    <citation type="submission" date="2019-08" db="EMBL/GenBank/DDBJ databases">
        <title>Genome sequencing of Paenibacillus faecis DSM 23593(T).</title>
        <authorList>
            <person name="Kook J.-K."/>
            <person name="Park S.-N."/>
            <person name="Lim Y.K."/>
        </authorList>
    </citation>
    <scope>NUCLEOTIDE SEQUENCE [LARGE SCALE GENOMIC DNA]</scope>
    <source>
        <strain evidence="1 2">DSM 23593</strain>
    </source>
</reference>
<gene>
    <name evidence="1" type="ORF">FRY98_12720</name>
</gene>
<dbReference type="EMBL" id="VSDO01000002">
    <property type="protein sequence ID" value="TYA13507.1"/>
    <property type="molecule type" value="Genomic_DNA"/>
</dbReference>
<protein>
    <recommendedName>
        <fullName evidence="3">Lipoprotein</fullName>
    </recommendedName>
</protein>
<evidence type="ECO:0000313" key="2">
    <source>
        <dbReference type="Proteomes" id="UP000325218"/>
    </source>
</evidence>
<sequence length="152" mass="17631">MKKIGIIMLLVWIVLLSGCTSHKELNNPSLKAFREQVSQAIPEIKSLKMVALPTRVTFRYTFETKPDLSVQQDIVKRTDSYMRTENFETEVLAAYYEAFSKEDRLPPDIVVAMDTDENGEANFEYLAPFQQDGEWTWTYSDYQNKAEKVTFP</sequence>
<dbReference type="AlphaFoldDB" id="A0A5D0CX65"/>
<evidence type="ECO:0000313" key="1">
    <source>
        <dbReference type="EMBL" id="TYA13507.1"/>
    </source>
</evidence>
<organism evidence="1 2">
    <name type="scientific">Paenibacillus faecis</name>
    <dbReference type="NCBI Taxonomy" id="862114"/>
    <lineage>
        <taxon>Bacteria</taxon>
        <taxon>Bacillati</taxon>
        <taxon>Bacillota</taxon>
        <taxon>Bacilli</taxon>
        <taxon>Bacillales</taxon>
        <taxon>Paenibacillaceae</taxon>
        <taxon>Paenibacillus</taxon>
    </lineage>
</organism>
<name>A0A5D0CX65_9BACL</name>
<accession>A0A5D0CX65</accession>
<evidence type="ECO:0008006" key="3">
    <source>
        <dbReference type="Google" id="ProtNLM"/>
    </source>
</evidence>
<proteinExistence type="predicted"/>
<comment type="caution">
    <text evidence="1">The sequence shown here is derived from an EMBL/GenBank/DDBJ whole genome shotgun (WGS) entry which is preliminary data.</text>
</comment>
<dbReference type="Proteomes" id="UP000325218">
    <property type="component" value="Unassembled WGS sequence"/>
</dbReference>
<keyword evidence="2" id="KW-1185">Reference proteome</keyword>
<dbReference type="OrthoDB" id="2621384at2"/>
<dbReference type="PROSITE" id="PS51257">
    <property type="entry name" value="PROKAR_LIPOPROTEIN"/>
    <property type="match status" value="1"/>
</dbReference>
<dbReference type="RefSeq" id="WP_148452251.1">
    <property type="nucleotide sequence ID" value="NZ_VSDO01000002.1"/>
</dbReference>